<feature type="transmembrane region" description="Helical" evidence="1">
    <location>
        <begin position="60"/>
        <end position="79"/>
    </location>
</feature>
<sequence length="219" mass="23365">MFPWEHAAVAYLLYAGYARWHDGTAPAGWAVLVVLFASQLPDLIDKPLAWQFGLLPSGRALAHSVFVAVPLVVVVFALARRHDTPSLGIAFAIGYLSHLATDAVPLYPGGSVSLESVLWPVMIYRSSTERVDDSSSAAGESAGTEASGGVFEQTADILLGAYPSLVALEPTGADLVGFGIVVLAGLVWLYDGRPGIRELGHVIRRTGVVIRSWSAWNRP</sequence>
<dbReference type="EMBL" id="PHNJ01000013">
    <property type="protein sequence ID" value="TYL36941.1"/>
    <property type="molecule type" value="Genomic_DNA"/>
</dbReference>
<name>A0A8J8PY14_9EURY</name>
<protein>
    <submittedName>
        <fullName evidence="2">Metal-dependent hydrolase</fullName>
    </submittedName>
</protein>
<keyword evidence="1" id="KW-0812">Transmembrane</keyword>
<keyword evidence="1" id="KW-1133">Transmembrane helix</keyword>
<evidence type="ECO:0000256" key="1">
    <source>
        <dbReference type="SAM" id="Phobius"/>
    </source>
</evidence>
<feature type="transmembrane region" description="Helical" evidence="1">
    <location>
        <begin position="86"/>
        <end position="107"/>
    </location>
</feature>
<proteinExistence type="predicted"/>
<accession>A0A8J8PY14</accession>
<dbReference type="OrthoDB" id="206308at2157"/>
<organism evidence="2 3">
    <name type="scientific">Natronococcus pandeyae</name>
    <dbReference type="NCBI Taxonomy" id="2055836"/>
    <lineage>
        <taxon>Archaea</taxon>
        <taxon>Methanobacteriati</taxon>
        <taxon>Methanobacteriota</taxon>
        <taxon>Stenosarchaea group</taxon>
        <taxon>Halobacteria</taxon>
        <taxon>Halobacteriales</taxon>
        <taxon>Natrialbaceae</taxon>
        <taxon>Natronococcus</taxon>
    </lineage>
</organism>
<reference evidence="2" key="1">
    <citation type="submission" date="2017-11" db="EMBL/GenBank/DDBJ databases">
        <authorList>
            <person name="Kajale S.C."/>
            <person name="Sharma A."/>
        </authorList>
    </citation>
    <scope>NUCLEOTIDE SEQUENCE</scope>
    <source>
        <strain evidence="2">LS1_42</strain>
    </source>
</reference>
<evidence type="ECO:0000313" key="3">
    <source>
        <dbReference type="Proteomes" id="UP000766904"/>
    </source>
</evidence>
<evidence type="ECO:0000313" key="2">
    <source>
        <dbReference type="EMBL" id="TYL36941.1"/>
    </source>
</evidence>
<keyword evidence="2" id="KW-0378">Hydrolase</keyword>
<dbReference type="RefSeq" id="WP_148859687.1">
    <property type="nucleotide sequence ID" value="NZ_PHNJ01000013.1"/>
</dbReference>
<keyword evidence="3" id="KW-1185">Reference proteome</keyword>
<dbReference type="Proteomes" id="UP000766904">
    <property type="component" value="Unassembled WGS sequence"/>
</dbReference>
<dbReference type="Pfam" id="PF04307">
    <property type="entry name" value="YdjM"/>
    <property type="match status" value="1"/>
</dbReference>
<feature type="transmembrane region" description="Helical" evidence="1">
    <location>
        <begin position="172"/>
        <end position="190"/>
    </location>
</feature>
<dbReference type="GO" id="GO:0016787">
    <property type="term" value="F:hydrolase activity"/>
    <property type="evidence" value="ECO:0007669"/>
    <property type="project" value="UniProtKB-KW"/>
</dbReference>
<gene>
    <name evidence="2" type="ORF">CV102_19490</name>
</gene>
<keyword evidence="1" id="KW-0472">Membrane</keyword>
<comment type="caution">
    <text evidence="2">The sequence shown here is derived from an EMBL/GenBank/DDBJ whole genome shotgun (WGS) entry which is preliminary data.</text>
</comment>
<dbReference type="InterPro" id="IPR007404">
    <property type="entry name" value="YdjM-like"/>
</dbReference>
<dbReference type="AlphaFoldDB" id="A0A8J8PY14"/>